<dbReference type="InterPro" id="IPR002173">
    <property type="entry name" value="Carboh/pur_kinase_PfkB_CS"/>
</dbReference>
<dbReference type="PROSITE" id="PS00584">
    <property type="entry name" value="PFKB_KINASES_2"/>
    <property type="match status" value="1"/>
</dbReference>
<feature type="domain" description="Carbohydrate kinase PfkB" evidence="4">
    <location>
        <begin position="58"/>
        <end position="318"/>
    </location>
</feature>
<gene>
    <name evidence="5" type="ORF">MNBD_ACTINO02-3138</name>
</gene>
<dbReference type="InterPro" id="IPR029056">
    <property type="entry name" value="Ribokinase-like"/>
</dbReference>
<proteinExistence type="inferred from homology"/>
<dbReference type="Pfam" id="PF00294">
    <property type="entry name" value="PfkB"/>
    <property type="match status" value="1"/>
</dbReference>
<evidence type="ECO:0000256" key="1">
    <source>
        <dbReference type="ARBA" id="ARBA00010688"/>
    </source>
</evidence>
<dbReference type="SUPFAM" id="SSF53613">
    <property type="entry name" value="Ribokinase-like"/>
    <property type="match status" value="1"/>
</dbReference>
<dbReference type="InterPro" id="IPR011611">
    <property type="entry name" value="PfkB_dom"/>
</dbReference>
<protein>
    <submittedName>
        <fullName evidence="5">Fructokinase</fullName>
        <ecNumber evidence="5">2.7.1.4</ecNumber>
    </submittedName>
</protein>
<accession>A0A3B0STU0</accession>
<dbReference type="EMBL" id="UOEK01000647">
    <property type="protein sequence ID" value="VAW09761.1"/>
    <property type="molecule type" value="Genomic_DNA"/>
</dbReference>
<dbReference type="CDD" id="cd01168">
    <property type="entry name" value="adenosine_kinase"/>
    <property type="match status" value="1"/>
</dbReference>
<dbReference type="AlphaFoldDB" id="A0A3B0STU0"/>
<reference evidence="5" key="1">
    <citation type="submission" date="2018-06" db="EMBL/GenBank/DDBJ databases">
        <authorList>
            <person name="Zhirakovskaya E."/>
        </authorList>
    </citation>
    <scope>NUCLEOTIDE SEQUENCE</scope>
</reference>
<evidence type="ECO:0000259" key="4">
    <source>
        <dbReference type="Pfam" id="PF00294"/>
    </source>
</evidence>
<comment type="similarity">
    <text evidence="1">Belongs to the carbohydrate kinase PfkB family.</text>
</comment>
<keyword evidence="3 5" id="KW-0418">Kinase</keyword>
<dbReference type="EC" id="2.7.1.4" evidence="5"/>
<dbReference type="InterPro" id="IPR052700">
    <property type="entry name" value="Carb_kinase_PfkB-like"/>
</dbReference>
<dbReference type="PANTHER" id="PTHR43320">
    <property type="entry name" value="SUGAR KINASE"/>
    <property type="match status" value="1"/>
</dbReference>
<evidence type="ECO:0000313" key="5">
    <source>
        <dbReference type="EMBL" id="VAW09761.1"/>
    </source>
</evidence>
<evidence type="ECO:0000256" key="3">
    <source>
        <dbReference type="ARBA" id="ARBA00022777"/>
    </source>
</evidence>
<name>A0A3B0STU0_9ZZZZ</name>
<dbReference type="Gene3D" id="3.40.1190.20">
    <property type="match status" value="1"/>
</dbReference>
<keyword evidence="2 5" id="KW-0808">Transferase</keyword>
<dbReference type="PANTHER" id="PTHR43320:SF3">
    <property type="entry name" value="CARBOHYDRATE KINASE PFKB DOMAIN-CONTAINING PROTEIN"/>
    <property type="match status" value="1"/>
</dbReference>
<sequence>MTTHLQVVGIGAALVDVLAKVRESFVEQHPLLEKGAMTLVDAEQASHIYSSMPPSIESSGGCAANTIAGVAWLGGRGGFIGKVNKDQLGEVFGHDMHASGVTYTTEMGVDGPPTGRCLIQVTPDAERTMNTFLGMSALLEPSDIDDSMIASADILYCEGFMWDSPSARATVLRAIDVARKSGTKVALSLNDQFCVERHFDEWKQLVNDGVDIIIGNDDEVEAFYQTSDFDRACREAQKDADFVAVTRGAEGSTVLTRTERADVDAITFGKVVDTTGAGDLYASGFLFGICNSLDIATAGKLGSMTAGEVLGHPGARPARPLWQVAVSSQ</sequence>
<organism evidence="5">
    <name type="scientific">hydrothermal vent metagenome</name>
    <dbReference type="NCBI Taxonomy" id="652676"/>
    <lineage>
        <taxon>unclassified sequences</taxon>
        <taxon>metagenomes</taxon>
        <taxon>ecological metagenomes</taxon>
    </lineage>
</organism>
<evidence type="ECO:0000256" key="2">
    <source>
        <dbReference type="ARBA" id="ARBA00022679"/>
    </source>
</evidence>
<dbReference type="GO" id="GO:0008865">
    <property type="term" value="F:fructokinase activity"/>
    <property type="evidence" value="ECO:0007669"/>
    <property type="project" value="UniProtKB-EC"/>
</dbReference>